<feature type="transmembrane region" description="Helical" evidence="7">
    <location>
        <begin position="31"/>
        <end position="49"/>
    </location>
</feature>
<dbReference type="GO" id="GO:0016020">
    <property type="term" value="C:membrane"/>
    <property type="evidence" value="ECO:0007669"/>
    <property type="project" value="UniProtKB-SubCell"/>
</dbReference>
<dbReference type="Proteomes" id="UP000572817">
    <property type="component" value="Unassembled WGS sequence"/>
</dbReference>
<protein>
    <submittedName>
        <fullName evidence="8">Amino acid permease protein</fullName>
    </submittedName>
</protein>
<evidence type="ECO:0000256" key="2">
    <source>
        <dbReference type="ARBA" id="ARBA00022448"/>
    </source>
</evidence>
<feature type="transmembrane region" description="Helical" evidence="7">
    <location>
        <begin position="127"/>
        <end position="151"/>
    </location>
</feature>
<feature type="transmembrane region" description="Helical" evidence="7">
    <location>
        <begin position="410"/>
        <end position="430"/>
    </location>
</feature>
<accession>A0A8H4IHS6</accession>
<reference evidence="8" key="1">
    <citation type="submission" date="2020-04" db="EMBL/GenBank/DDBJ databases">
        <title>Genome Assembly and Annotation of Botryosphaeria dothidea sdau 11-99, a Latent Pathogen of Apple Fruit Ring Rot in China.</title>
        <authorList>
            <person name="Yu C."/>
            <person name="Diao Y."/>
            <person name="Lu Q."/>
            <person name="Zhao J."/>
            <person name="Cui S."/>
            <person name="Peng C."/>
            <person name="He B."/>
            <person name="Liu H."/>
        </authorList>
    </citation>
    <scope>NUCLEOTIDE SEQUENCE [LARGE SCALE GENOMIC DNA]</scope>
    <source>
        <strain evidence="8">Sdau11-99</strain>
    </source>
</reference>
<evidence type="ECO:0000256" key="7">
    <source>
        <dbReference type="SAM" id="Phobius"/>
    </source>
</evidence>
<keyword evidence="9" id="KW-1185">Reference proteome</keyword>
<name>A0A8H4IHS6_9PEZI</name>
<feature type="transmembrane region" description="Helical" evidence="7">
    <location>
        <begin position="190"/>
        <end position="210"/>
    </location>
</feature>
<keyword evidence="3 7" id="KW-0812">Transmembrane</keyword>
<dbReference type="GO" id="GO:0022857">
    <property type="term" value="F:transmembrane transporter activity"/>
    <property type="evidence" value="ECO:0007669"/>
    <property type="project" value="InterPro"/>
</dbReference>
<keyword evidence="5 7" id="KW-0472">Membrane</keyword>
<dbReference type="EMBL" id="WWBZ02000082">
    <property type="protein sequence ID" value="KAF4301441.1"/>
    <property type="molecule type" value="Genomic_DNA"/>
</dbReference>
<feature type="transmembrane region" description="Helical" evidence="7">
    <location>
        <begin position="327"/>
        <end position="348"/>
    </location>
</feature>
<keyword evidence="4 7" id="KW-1133">Transmembrane helix</keyword>
<proteinExistence type="predicted"/>
<keyword evidence="2" id="KW-0813">Transport</keyword>
<feature type="transmembrane region" description="Helical" evidence="7">
    <location>
        <begin position="274"/>
        <end position="295"/>
    </location>
</feature>
<comment type="caution">
    <text evidence="8">The sequence shown here is derived from an EMBL/GenBank/DDBJ whole genome shotgun (WGS) entry which is preliminary data.</text>
</comment>
<dbReference type="PANTHER" id="PTHR45649:SF5">
    <property type="entry name" value="GABA TRANSPORTER (EUROFUNG)-RELATED"/>
    <property type="match status" value="1"/>
</dbReference>
<evidence type="ECO:0000313" key="8">
    <source>
        <dbReference type="EMBL" id="KAF4301441.1"/>
    </source>
</evidence>
<dbReference type="Gene3D" id="1.20.1740.10">
    <property type="entry name" value="Amino acid/polyamine transporter I"/>
    <property type="match status" value="1"/>
</dbReference>
<feature type="region of interest" description="Disordered" evidence="6">
    <location>
        <begin position="957"/>
        <end position="981"/>
    </location>
</feature>
<feature type="region of interest" description="Disordered" evidence="6">
    <location>
        <begin position="1"/>
        <end position="28"/>
    </location>
</feature>
<evidence type="ECO:0000256" key="6">
    <source>
        <dbReference type="SAM" id="MobiDB-lite"/>
    </source>
</evidence>
<evidence type="ECO:0000256" key="5">
    <source>
        <dbReference type="ARBA" id="ARBA00023136"/>
    </source>
</evidence>
<comment type="subcellular location">
    <subcellularLocation>
        <location evidence="1">Membrane</location>
        <topology evidence="1">Multi-pass membrane protein</topology>
    </subcellularLocation>
</comment>
<dbReference type="AlphaFoldDB" id="A0A8H4IHS6"/>
<evidence type="ECO:0000256" key="4">
    <source>
        <dbReference type="ARBA" id="ARBA00022989"/>
    </source>
</evidence>
<evidence type="ECO:0000256" key="3">
    <source>
        <dbReference type="ARBA" id="ARBA00022692"/>
    </source>
</evidence>
<feature type="transmembrane region" description="Helical" evidence="7">
    <location>
        <begin position="479"/>
        <end position="498"/>
    </location>
</feature>
<evidence type="ECO:0000256" key="1">
    <source>
        <dbReference type="ARBA" id="ARBA00004141"/>
    </source>
</evidence>
<feature type="transmembrane region" description="Helical" evidence="7">
    <location>
        <begin position="442"/>
        <end position="459"/>
    </location>
</feature>
<gene>
    <name evidence="8" type="ORF">GTA08_BOTSDO10780</name>
</gene>
<feature type="transmembrane region" description="Helical" evidence="7">
    <location>
        <begin position="70"/>
        <end position="90"/>
    </location>
</feature>
<dbReference type="PANTHER" id="PTHR45649">
    <property type="entry name" value="AMINO-ACID PERMEASE BAT1"/>
    <property type="match status" value="1"/>
</dbReference>
<dbReference type="Pfam" id="PF13520">
    <property type="entry name" value="AA_permease_2"/>
    <property type="match status" value="1"/>
</dbReference>
<dbReference type="OrthoDB" id="3257095at2759"/>
<evidence type="ECO:0000313" key="9">
    <source>
        <dbReference type="Proteomes" id="UP000572817"/>
    </source>
</evidence>
<organism evidence="8 9">
    <name type="scientific">Botryosphaeria dothidea</name>
    <dbReference type="NCBI Taxonomy" id="55169"/>
    <lineage>
        <taxon>Eukaryota</taxon>
        <taxon>Fungi</taxon>
        <taxon>Dikarya</taxon>
        <taxon>Ascomycota</taxon>
        <taxon>Pezizomycotina</taxon>
        <taxon>Dothideomycetes</taxon>
        <taxon>Dothideomycetes incertae sedis</taxon>
        <taxon>Botryosphaeriales</taxon>
        <taxon>Botryosphaeriaceae</taxon>
        <taxon>Botryosphaeria</taxon>
    </lineage>
</organism>
<feature type="transmembrane region" description="Helical" evidence="7">
    <location>
        <begin position="163"/>
        <end position="184"/>
    </location>
</feature>
<dbReference type="InterPro" id="IPR002293">
    <property type="entry name" value="AA/rel_permease1"/>
</dbReference>
<sequence length="1150" mass="128877">MEEHKGPAGSWSREVAPPTPAERDGDAPPKSLKRIFSFLQLLFLSLAYMQGWESPIGNLYTVFYNGGPQVLFWGTLIVWVGAMAQAASLAEMSSILPIAGAQYHWTAALAPNSCRKFITWIQGWLTWLAWLALLASILSVTVNLIQGVIILNDPDMSFEPWQSFLMMMCILSVLYVVNVYFFWSAPWFELFSGIFHVVFFFVYMGVLLGFTKNKHSADFVFFSRVDSSTTSGWETGVVSWHLGLLTPIWTFSGFDAAVHLSEETRKAKLAVPRVIFWSVFSNGIFAICMIIATLYCAGDILDAALNSPFPFVTIAQQATGSTAGATWMGIGLIFMAFSGSLGSTVSVSRLTWAWARDRGFSHVSPFFAAVNARRIPERAVALSSVATVILSIPNVKSTIAFAALTSLSTLALYLSYAVAIACMLLNRFGVGSRPAALGDWNLGRWGVCINAYAIVHSLYMSFWLPWPSSRPTSAGSMNWAGPITGIVLLVSAAVYPYARKRWRGVDEVVVEKVCADCEQHFRGTEFEYSLEYSYNKRLSYHEAESIVAGHVKSIKDGIASLQNTLGSYGDILLSRWKKKGNPTKREAWLHKADPDMFQHQWFLPYFSRHYGHLDVLQKRKELWQVLRLPYLTVESLAADPNKLIGILHHRAYSLPEDWVAHDSRQLNFGWYSGLFDLDFSDVFVTMHGPRWGELTEWDEAAAHRFSIVSFPRASLILEAQSTLLSILNSIVKQVLVSADGSLPTASGKTRWMAAIEDGFKHASTVELRSPYTNGAFSAPRKFDINEILSIAHARLDAAMDHLCLLQTDPSYMRWALNTYTLGEMKSTTAERGRLDARIYAKVADFSAWHEILYLIDSHRPLDTNPYTEDLKKSESNRSVWRFMAAKQRELSTVEMSCLADLLDRFREASSPPPKHDTKLSLEHFEMLNATHGKAQSSSRRTWMNTFKFFLLHPSGNTLKSSKHKEPHSPVESNHKPSQNWSCPVKAHRLWGTNEDDVGKLGRRVKTKLKMRPASASEPSEKVKSEPIFKNPLPKAQPLPAPAALKARTLAVFSRMFPEHPEETQKSVDWADFVLPMNNMGFTARQNGGSAVTFDNEQASRKIVFHRPHPIAKIGPVMTRAMGFRLRKWFGWSRSYLGLSGVSCAGSKAQH</sequence>